<name>A0A1M5CHU5_9FIRM</name>
<dbReference type="AlphaFoldDB" id="A0A1M5CHU5"/>
<dbReference type="PIRSF" id="PIRSF034405">
    <property type="entry name" value="UCP034405"/>
    <property type="match status" value="1"/>
</dbReference>
<keyword evidence="3" id="KW-1185">Reference proteome</keyword>
<dbReference type="InterPro" id="IPR029062">
    <property type="entry name" value="Class_I_gatase-like"/>
</dbReference>
<feature type="domain" description="Putative glutamine amidotransferase" evidence="1">
    <location>
        <begin position="3"/>
        <end position="246"/>
    </location>
</feature>
<dbReference type="SUPFAM" id="SSF52317">
    <property type="entry name" value="Class I glutamine amidotransferase-like"/>
    <property type="match status" value="1"/>
</dbReference>
<sequence length="249" mass="28068">MPKILFVGESWTIHMIHMKGFDSFTTTKYEEGAHFLLNSLRSAGVEVEYMPCHVAHDHFPSSLEELQKYDAVILSDIGSNTLSLPNATFYSSRRQSNRMEMIQEYVDYGKGFMMVGGYMSFSGIEGKARYKDTPIEKILPVTMLSGDDRVELPQGAVPVVVQADHPILTGIPEQWPFFLGYNKLVAKKDAQVLLTIQGDPFIVTGNYGKGRTMAFASDCAPHWGPPEFLNWEGYTKFWVHCVKWLAGQL</sequence>
<dbReference type="Pfam" id="PF07090">
    <property type="entry name" value="GATase1_like"/>
    <property type="match status" value="1"/>
</dbReference>
<dbReference type="STRING" id="1121429.SAMN02745133_02926"/>
<organism evidence="2 3">
    <name type="scientific">Desulforamulus putei DSM 12395</name>
    <dbReference type="NCBI Taxonomy" id="1121429"/>
    <lineage>
        <taxon>Bacteria</taxon>
        <taxon>Bacillati</taxon>
        <taxon>Bacillota</taxon>
        <taxon>Clostridia</taxon>
        <taxon>Eubacteriales</taxon>
        <taxon>Peptococcaceae</taxon>
        <taxon>Desulforamulus</taxon>
    </lineage>
</organism>
<evidence type="ECO:0000313" key="3">
    <source>
        <dbReference type="Proteomes" id="UP000184148"/>
    </source>
</evidence>
<dbReference type="InterPro" id="IPR010768">
    <property type="entry name" value="GATase1-like"/>
</dbReference>
<evidence type="ECO:0000259" key="1">
    <source>
        <dbReference type="Pfam" id="PF07090"/>
    </source>
</evidence>
<dbReference type="EMBL" id="FQUY01000032">
    <property type="protein sequence ID" value="SHF53982.1"/>
    <property type="molecule type" value="Genomic_DNA"/>
</dbReference>
<gene>
    <name evidence="2" type="ORF">SAMN02745133_02926</name>
</gene>
<dbReference type="OrthoDB" id="9781333at2"/>
<evidence type="ECO:0000313" key="2">
    <source>
        <dbReference type="EMBL" id="SHF53982.1"/>
    </source>
</evidence>
<proteinExistence type="predicted"/>
<dbReference type="CDD" id="cd03143">
    <property type="entry name" value="A4_beta-galactosidase_middle_domain"/>
    <property type="match status" value="1"/>
</dbReference>
<reference evidence="3" key="1">
    <citation type="submission" date="2016-11" db="EMBL/GenBank/DDBJ databases">
        <authorList>
            <person name="Varghese N."/>
            <person name="Submissions S."/>
        </authorList>
    </citation>
    <scope>NUCLEOTIDE SEQUENCE [LARGE SCALE GENOMIC DNA]</scope>
    <source>
        <strain evidence="3">DSM 12395</strain>
    </source>
</reference>
<dbReference type="PANTHER" id="PTHR37947">
    <property type="entry name" value="BLL2462 PROTEIN"/>
    <property type="match status" value="1"/>
</dbReference>
<dbReference type="RefSeq" id="WP_073240096.1">
    <property type="nucleotide sequence ID" value="NZ_FQUY01000032.1"/>
</dbReference>
<dbReference type="Gene3D" id="3.40.50.880">
    <property type="match status" value="1"/>
</dbReference>
<dbReference type="Proteomes" id="UP000184148">
    <property type="component" value="Unassembled WGS sequence"/>
</dbReference>
<accession>A0A1M5CHU5</accession>
<dbReference type="PANTHER" id="PTHR37947:SF2">
    <property type="entry name" value="VON WILLEBRAND FACTOR TYPE A"/>
    <property type="match status" value="1"/>
</dbReference>
<protein>
    <submittedName>
        <fullName evidence="2">Uncharacterized membrane protein</fullName>
    </submittedName>
</protein>
<dbReference type="InterPro" id="IPR017027">
    <property type="entry name" value="STM3548-like"/>
</dbReference>